<evidence type="ECO:0000313" key="6">
    <source>
        <dbReference type="EMBL" id="PVU95596.1"/>
    </source>
</evidence>
<comment type="caution">
    <text evidence="6">The sequence shown here is derived from an EMBL/GenBank/DDBJ whole genome shotgun (WGS) entry which is preliminary data.</text>
</comment>
<evidence type="ECO:0000256" key="1">
    <source>
        <dbReference type="ARBA" id="ARBA00004305"/>
    </source>
</evidence>
<evidence type="ECO:0000256" key="4">
    <source>
        <dbReference type="ARBA" id="ARBA00025715"/>
    </source>
</evidence>
<comment type="subcellular location">
    <subcellularLocation>
        <location evidence="1">Mitochondrion matrix</location>
    </subcellularLocation>
</comment>
<dbReference type="GO" id="GO:0034553">
    <property type="term" value="P:mitochondrial respiratory chain complex II assembly"/>
    <property type="evidence" value="ECO:0007669"/>
    <property type="project" value="InterPro"/>
</dbReference>
<proteinExistence type="inferred from homology"/>
<reference evidence="6 7" key="1">
    <citation type="journal article" date="2018" name="MBio">
        <title>Comparative Genomics Reveals the Core Gene Toolbox for the Fungus-Insect Symbiosis.</title>
        <authorList>
            <person name="Wang Y."/>
            <person name="Stata M."/>
            <person name="Wang W."/>
            <person name="Stajich J.E."/>
            <person name="White M.M."/>
            <person name="Moncalvo J.M."/>
        </authorList>
    </citation>
    <scope>NUCLEOTIDE SEQUENCE [LARGE SCALE GENOMIC DNA]</scope>
    <source>
        <strain evidence="6 7">AUS-77-4</strain>
    </source>
</reference>
<dbReference type="InterPro" id="IPR045295">
    <property type="entry name" value="Complex1_LYR_SDHAF1_LYRM8"/>
</dbReference>
<dbReference type="EMBL" id="MBFT01000178">
    <property type="protein sequence ID" value="PVU95596.1"/>
    <property type="molecule type" value="Genomic_DNA"/>
</dbReference>
<gene>
    <name evidence="6" type="ORF">BB559_002683</name>
</gene>
<protein>
    <recommendedName>
        <fullName evidence="5">Complex 1 LYR protein domain-containing protein</fullName>
    </recommendedName>
</protein>
<dbReference type="GO" id="GO:0005759">
    <property type="term" value="C:mitochondrial matrix"/>
    <property type="evidence" value="ECO:0007669"/>
    <property type="project" value="UniProtKB-SubCell"/>
</dbReference>
<dbReference type="Proteomes" id="UP000245699">
    <property type="component" value="Unassembled WGS sequence"/>
</dbReference>
<evidence type="ECO:0000313" key="7">
    <source>
        <dbReference type="Proteomes" id="UP000245699"/>
    </source>
</evidence>
<evidence type="ECO:0000256" key="3">
    <source>
        <dbReference type="ARBA" id="ARBA00023186"/>
    </source>
</evidence>
<evidence type="ECO:0000259" key="5">
    <source>
        <dbReference type="Pfam" id="PF05347"/>
    </source>
</evidence>
<feature type="domain" description="Complex 1 LYR protein" evidence="5">
    <location>
        <begin position="11"/>
        <end position="69"/>
    </location>
</feature>
<organism evidence="6 7">
    <name type="scientific">Furculomyces boomerangus</name>
    <dbReference type="NCBI Taxonomy" id="61424"/>
    <lineage>
        <taxon>Eukaryota</taxon>
        <taxon>Fungi</taxon>
        <taxon>Fungi incertae sedis</taxon>
        <taxon>Zoopagomycota</taxon>
        <taxon>Kickxellomycotina</taxon>
        <taxon>Harpellomycetes</taxon>
        <taxon>Harpellales</taxon>
        <taxon>Harpellaceae</taxon>
        <taxon>Furculomyces</taxon>
    </lineage>
</organism>
<sequence>MRGKFSGLQKDVLKLYRDFVRAARNKPIESRKEMIGHVREKFAANISMDKKEYDAIAFYLRSGRRKLEMFKKDSVKHISKSSADLKYEIH</sequence>
<dbReference type="PANTHER" id="PTHR13675">
    <property type="entry name" value="LYR MOTIF-CONTAINING PROTEIN 2"/>
    <property type="match status" value="1"/>
</dbReference>
<comment type="similarity">
    <text evidence="4">Belongs to the complex I LYR family. SDHAF1 subfamily.</text>
</comment>
<dbReference type="AlphaFoldDB" id="A0A2T9YTH3"/>
<dbReference type="PANTHER" id="PTHR13675:SF1">
    <property type="entry name" value="SUCCINATE DEHYDROGENASE ASSEMBLY FACTOR 1, MITOCHONDRIAL"/>
    <property type="match status" value="1"/>
</dbReference>
<dbReference type="STRING" id="61424.A0A2T9YTH3"/>
<accession>A0A2T9YTH3</accession>
<dbReference type="Pfam" id="PF05347">
    <property type="entry name" value="Complex1_LYR"/>
    <property type="match status" value="1"/>
</dbReference>
<keyword evidence="3" id="KW-0143">Chaperone</keyword>
<name>A0A2T9YTH3_9FUNG</name>
<keyword evidence="7" id="KW-1185">Reference proteome</keyword>
<dbReference type="CDD" id="cd20268">
    <property type="entry name" value="Complex1_LYR_SDHAF1_LYRM8"/>
    <property type="match status" value="1"/>
</dbReference>
<dbReference type="OrthoDB" id="273010at2759"/>
<keyword evidence="2" id="KW-0496">Mitochondrion</keyword>
<evidence type="ECO:0000256" key="2">
    <source>
        <dbReference type="ARBA" id="ARBA00023128"/>
    </source>
</evidence>
<dbReference type="InterPro" id="IPR008011">
    <property type="entry name" value="Complex1_LYR_dom"/>
</dbReference>